<organism evidence="1">
    <name type="scientific">marine sediment metagenome</name>
    <dbReference type="NCBI Taxonomy" id="412755"/>
    <lineage>
        <taxon>unclassified sequences</taxon>
        <taxon>metagenomes</taxon>
        <taxon>ecological metagenomes</taxon>
    </lineage>
</organism>
<comment type="caution">
    <text evidence="1">The sequence shown here is derived from an EMBL/GenBank/DDBJ whole genome shotgun (WGS) entry which is preliminary data.</text>
</comment>
<protein>
    <submittedName>
        <fullName evidence="1">Uncharacterized protein</fullName>
    </submittedName>
</protein>
<proteinExistence type="predicted"/>
<dbReference type="AlphaFoldDB" id="A0A0F8VSV0"/>
<gene>
    <name evidence="1" type="ORF">LCGC14_3155840</name>
</gene>
<evidence type="ECO:0000313" key="1">
    <source>
        <dbReference type="EMBL" id="KKK47377.1"/>
    </source>
</evidence>
<sequence>MCVGVVRRGQRVKWNLGKTKRHAVPQTQCSNSLEDCRTEREFDGYSTFLVLYTLYTGWVKVGETVDLRFSSFLFDDRRPVHAVAILVWCVLHN</sequence>
<reference evidence="1" key="1">
    <citation type="journal article" date="2015" name="Nature">
        <title>Complex archaea that bridge the gap between prokaryotes and eukaryotes.</title>
        <authorList>
            <person name="Spang A."/>
            <person name="Saw J.H."/>
            <person name="Jorgensen S.L."/>
            <person name="Zaremba-Niedzwiedzka K."/>
            <person name="Martijn J."/>
            <person name="Lind A.E."/>
            <person name="van Eijk R."/>
            <person name="Schleper C."/>
            <person name="Guy L."/>
            <person name="Ettema T.J."/>
        </authorList>
    </citation>
    <scope>NUCLEOTIDE SEQUENCE</scope>
</reference>
<feature type="non-terminal residue" evidence="1">
    <location>
        <position position="93"/>
    </location>
</feature>
<name>A0A0F8VSV0_9ZZZZ</name>
<accession>A0A0F8VSV0</accession>
<dbReference type="EMBL" id="LAZR01069610">
    <property type="protein sequence ID" value="KKK47377.1"/>
    <property type="molecule type" value="Genomic_DNA"/>
</dbReference>